<dbReference type="AlphaFoldDB" id="A0A427T2A9"/>
<feature type="compositionally biased region" description="Basic and acidic residues" evidence="1">
    <location>
        <begin position="7"/>
        <end position="22"/>
    </location>
</feature>
<dbReference type="Proteomes" id="UP000267081">
    <property type="component" value="Unassembled WGS sequence"/>
</dbReference>
<feature type="region of interest" description="Disordered" evidence="1">
    <location>
        <begin position="200"/>
        <end position="249"/>
    </location>
</feature>
<dbReference type="RefSeq" id="WP_125314147.1">
    <property type="nucleotide sequence ID" value="NZ_RSEC01000059.1"/>
</dbReference>
<evidence type="ECO:0000256" key="1">
    <source>
        <dbReference type="SAM" id="MobiDB-lite"/>
    </source>
</evidence>
<feature type="region of interest" description="Disordered" evidence="1">
    <location>
        <begin position="107"/>
        <end position="153"/>
    </location>
</feature>
<dbReference type="OrthoDB" id="3405601at2"/>
<feature type="compositionally biased region" description="Pro residues" evidence="1">
    <location>
        <begin position="240"/>
        <end position="249"/>
    </location>
</feature>
<feature type="region of interest" description="Disordered" evidence="1">
    <location>
        <begin position="1"/>
        <end position="22"/>
    </location>
</feature>
<dbReference type="EMBL" id="RSEC01000059">
    <property type="protein sequence ID" value="RSD11922.1"/>
    <property type="molecule type" value="Genomic_DNA"/>
</dbReference>
<evidence type="ECO:0000313" key="3">
    <source>
        <dbReference type="EMBL" id="RSD11922.1"/>
    </source>
</evidence>
<keyword evidence="4" id="KW-1185">Reference proteome</keyword>
<organism evidence="3 4">
    <name type="scientific">Amycolatopsis eburnea</name>
    <dbReference type="NCBI Taxonomy" id="2267691"/>
    <lineage>
        <taxon>Bacteria</taxon>
        <taxon>Bacillati</taxon>
        <taxon>Actinomycetota</taxon>
        <taxon>Actinomycetes</taxon>
        <taxon>Pseudonocardiales</taxon>
        <taxon>Pseudonocardiaceae</taxon>
        <taxon>Amycolatopsis</taxon>
    </lineage>
</organism>
<evidence type="ECO:0000256" key="2">
    <source>
        <dbReference type="SAM" id="Phobius"/>
    </source>
</evidence>
<comment type="caution">
    <text evidence="3">The sequence shown here is derived from an EMBL/GenBank/DDBJ whole genome shotgun (WGS) entry which is preliminary data.</text>
</comment>
<protein>
    <submittedName>
        <fullName evidence="3">Uncharacterized protein</fullName>
    </submittedName>
</protein>
<keyword evidence="2" id="KW-1133">Transmembrane helix</keyword>
<reference evidence="3 4" key="1">
    <citation type="submission" date="2018-12" db="EMBL/GenBank/DDBJ databases">
        <title>Amycolatopsis eburnea sp. nov. actinomycete associate with arbuscular mycorrhiza fungal spore.</title>
        <authorList>
            <person name="Lumyong S."/>
            <person name="Chaiya L."/>
        </authorList>
    </citation>
    <scope>NUCLEOTIDE SEQUENCE [LARGE SCALE GENOMIC DNA]</scope>
    <source>
        <strain evidence="3 4">GLM-1</strain>
    </source>
</reference>
<proteinExistence type="predicted"/>
<feature type="compositionally biased region" description="Low complexity" evidence="1">
    <location>
        <begin position="107"/>
        <end position="124"/>
    </location>
</feature>
<evidence type="ECO:0000313" key="4">
    <source>
        <dbReference type="Proteomes" id="UP000267081"/>
    </source>
</evidence>
<feature type="transmembrane region" description="Helical" evidence="2">
    <location>
        <begin position="81"/>
        <end position="103"/>
    </location>
</feature>
<accession>A0A427T2A9</accession>
<gene>
    <name evidence="3" type="ORF">EIY87_34845</name>
</gene>
<feature type="compositionally biased region" description="Polar residues" evidence="1">
    <location>
        <begin position="205"/>
        <end position="219"/>
    </location>
</feature>
<name>A0A427T2A9_9PSEU</name>
<keyword evidence="2" id="KW-0472">Membrane</keyword>
<sequence length="249" mass="24354">MSKHQGRRLDRHTAEQLLRRAPADAPDALAGLLAAAAAPPRDGELGGEPAAVTAFLEAAQHANAPRPRSPSMIKSMLTAKVAATVAALLAAGGVAAAAATGALPLPGGGSPASPAASTHAQAPADPSDVATTHAPSGSRPADQPSPSPSLVGLCHAYSAGDKAEHGKALESPAFAALIAAAGGKNGVDGYCDTVLKEEAAKPGHSTASPGQPANPGNSDNGKDHATVPAHPTGAPETHPSGPPATRPSH</sequence>
<keyword evidence="2" id="KW-0812">Transmembrane</keyword>